<keyword evidence="5 9" id="KW-0227">DNA damage</keyword>
<evidence type="ECO:0000256" key="10">
    <source>
        <dbReference type="SAM" id="Coils"/>
    </source>
</evidence>
<feature type="domain" description="RecF/RecN/SMC N-terminal" evidence="11">
    <location>
        <begin position="1"/>
        <end position="505"/>
    </location>
</feature>
<keyword evidence="7 9" id="KW-0234">DNA repair</keyword>
<dbReference type="GO" id="GO:0009432">
    <property type="term" value="P:SOS response"/>
    <property type="evidence" value="ECO:0007669"/>
    <property type="project" value="TreeGrafter"/>
</dbReference>
<evidence type="ECO:0000259" key="11">
    <source>
        <dbReference type="Pfam" id="PF02463"/>
    </source>
</evidence>
<dbReference type="Gene3D" id="3.40.50.300">
    <property type="entry name" value="P-loop containing nucleotide triphosphate hydrolases"/>
    <property type="match status" value="2"/>
</dbReference>
<feature type="coiled-coil region" evidence="10">
    <location>
        <begin position="154"/>
        <end position="218"/>
    </location>
</feature>
<keyword evidence="6" id="KW-0067">ATP-binding</keyword>
<evidence type="ECO:0000256" key="3">
    <source>
        <dbReference type="ARBA" id="ARBA00021315"/>
    </source>
</evidence>
<evidence type="ECO:0000313" key="12">
    <source>
        <dbReference type="EMBL" id="QOR73290.1"/>
    </source>
</evidence>
<comment type="function">
    <text evidence="1 9">May be involved in recombinational repair of damaged DNA.</text>
</comment>
<dbReference type="InterPro" id="IPR027417">
    <property type="entry name" value="P-loop_NTPase"/>
</dbReference>
<dbReference type="PANTHER" id="PTHR11059:SF0">
    <property type="entry name" value="DNA REPAIR PROTEIN RECN"/>
    <property type="match status" value="1"/>
</dbReference>
<feature type="coiled-coil region" evidence="10">
    <location>
        <begin position="320"/>
        <end position="347"/>
    </location>
</feature>
<dbReference type="SUPFAM" id="SSF52540">
    <property type="entry name" value="P-loop containing nucleoside triphosphate hydrolases"/>
    <property type="match status" value="1"/>
</dbReference>
<evidence type="ECO:0000256" key="8">
    <source>
        <dbReference type="ARBA" id="ARBA00033408"/>
    </source>
</evidence>
<dbReference type="GO" id="GO:0043590">
    <property type="term" value="C:bacterial nucleoid"/>
    <property type="evidence" value="ECO:0007669"/>
    <property type="project" value="TreeGrafter"/>
</dbReference>
<protein>
    <recommendedName>
        <fullName evidence="3 9">DNA repair protein RecN</fullName>
    </recommendedName>
    <alternativeName>
        <fullName evidence="8 9">Recombination protein N</fullName>
    </alternativeName>
</protein>
<dbReference type="Proteomes" id="UP000593605">
    <property type="component" value="Chromosome"/>
</dbReference>
<evidence type="ECO:0000256" key="5">
    <source>
        <dbReference type="ARBA" id="ARBA00022763"/>
    </source>
</evidence>
<evidence type="ECO:0000256" key="2">
    <source>
        <dbReference type="ARBA" id="ARBA00009441"/>
    </source>
</evidence>
<dbReference type="GO" id="GO:0006310">
    <property type="term" value="P:DNA recombination"/>
    <property type="evidence" value="ECO:0007669"/>
    <property type="project" value="InterPro"/>
</dbReference>
<dbReference type="NCBIfam" id="TIGR00634">
    <property type="entry name" value="recN"/>
    <property type="match status" value="1"/>
</dbReference>
<dbReference type="GO" id="GO:0005524">
    <property type="term" value="F:ATP binding"/>
    <property type="evidence" value="ECO:0007669"/>
    <property type="project" value="UniProtKB-KW"/>
</dbReference>
<sequence>MLERIFIQNFALIERLELSLSPGLQVITGETGAGKSIILGALRLILGERADAKAVSESGEKSIVEAEFRISEKMKAFFEENDLDYDSQTLIRREILPSGKSRAFINDVPVTLEVLRSLSSKLIDIHSQFETSELFSQEYQFKILDGLAGNYPLLSDYQAEFTEYQKLKQELKRLKTQLAEGNKTTDYNRFLLNELEEMQLDELDYEDLQQQLATQENAELISEQLFSVISKFNAEEVGVISSLNDARMKLTRISELSPRFDDLKQRLEETYFEIKDILGELESGAENLEINPELLASLNSVNNRLNALFLKHGAQSLDELVEIREELAAQESSFEDMEGKIADAEKSLTESYEKLMHLSGQLSENRTSAAPVFSEKTESVLKRLGLGKAKITAELTPAAEPGPFGGEEIGIFFRANSGFPLRPIQSAISGGERSRVMLAIKKIMAENSALPTLILDEIDTGVSGKVAEEIGTLMKEMSRDLQLVVITHLAQVAAKGDANYKVVKSDMEGKTRTTVIPLSADEKLTEIAQLLSGAKITDAALEQAKELMK</sequence>
<dbReference type="KEGG" id="civ:IMZ16_07060"/>
<organism evidence="12 13">
    <name type="scientific">Cruoricaptor ignavus</name>
    <dbReference type="NCBI Taxonomy" id="1118202"/>
    <lineage>
        <taxon>Bacteria</taxon>
        <taxon>Pseudomonadati</taxon>
        <taxon>Bacteroidota</taxon>
        <taxon>Flavobacteriia</taxon>
        <taxon>Flavobacteriales</taxon>
        <taxon>Weeksellaceae</taxon>
        <taxon>Cruoricaptor</taxon>
    </lineage>
</organism>
<dbReference type="GO" id="GO:0006281">
    <property type="term" value="P:DNA repair"/>
    <property type="evidence" value="ECO:0007669"/>
    <property type="project" value="UniProtKB-KW"/>
</dbReference>
<evidence type="ECO:0000256" key="4">
    <source>
        <dbReference type="ARBA" id="ARBA00022741"/>
    </source>
</evidence>
<keyword evidence="4" id="KW-0547">Nucleotide-binding</keyword>
<dbReference type="InterPro" id="IPR004604">
    <property type="entry name" value="DNA_recomb/repair_RecN"/>
</dbReference>
<gene>
    <name evidence="12" type="primary">recN</name>
    <name evidence="12" type="ORF">IMZ16_07060</name>
</gene>
<keyword evidence="10" id="KW-0175">Coiled coil</keyword>
<dbReference type="CDD" id="cd03241">
    <property type="entry name" value="ABC_RecN"/>
    <property type="match status" value="2"/>
</dbReference>
<accession>A0A7M1T0C6</accession>
<dbReference type="AlphaFoldDB" id="A0A7M1T0C6"/>
<evidence type="ECO:0000256" key="7">
    <source>
        <dbReference type="ARBA" id="ARBA00023204"/>
    </source>
</evidence>
<name>A0A7M1T0C6_9FLAO</name>
<evidence type="ECO:0000256" key="6">
    <source>
        <dbReference type="ARBA" id="ARBA00022840"/>
    </source>
</evidence>
<proteinExistence type="inferred from homology"/>
<dbReference type="PIRSF" id="PIRSF003128">
    <property type="entry name" value="RecN"/>
    <property type="match status" value="1"/>
</dbReference>
<comment type="similarity">
    <text evidence="2 9">Belongs to the RecN family.</text>
</comment>
<evidence type="ECO:0000313" key="13">
    <source>
        <dbReference type="Proteomes" id="UP000593605"/>
    </source>
</evidence>
<evidence type="ECO:0000256" key="9">
    <source>
        <dbReference type="PIRNR" id="PIRNR003128"/>
    </source>
</evidence>
<dbReference type="InterPro" id="IPR003395">
    <property type="entry name" value="RecF/RecN/SMC_N"/>
</dbReference>
<dbReference type="Pfam" id="PF02463">
    <property type="entry name" value="SMC_N"/>
    <property type="match status" value="1"/>
</dbReference>
<dbReference type="RefSeq" id="WP_193439456.1">
    <property type="nucleotide sequence ID" value="NZ_CP063145.1"/>
</dbReference>
<dbReference type="EMBL" id="CP063145">
    <property type="protein sequence ID" value="QOR73290.1"/>
    <property type="molecule type" value="Genomic_DNA"/>
</dbReference>
<dbReference type="PANTHER" id="PTHR11059">
    <property type="entry name" value="DNA REPAIR PROTEIN RECN"/>
    <property type="match status" value="1"/>
</dbReference>
<reference evidence="12 13" key="1">
    <citation type="submission" date="2020-10" db="EMBL/GenBank/DDBJ databases">
        <title>Complete genome of Cruoricapor ignavus strain M1214 isolated from the blood culture of a febrile patient.</title>
        <authorList>
            <person name="Guglielmino C.J.D."/>
        </authorList>
    </citation>
    <scope>NUCLEOTIDE SEQUENCE [LARGE SCALE GENOMIC DNA]</scope>
    <source>
        <strain evidence="12 13">M1214</strain>
    </source>
</reference>
<evidence type="ECO:0000256" key="1">
    <source>
        <dbReference type="ARBA" id="ARBA00003618"/>
    </source>
</evidence>